<evidence type="ECO:0000256" key="3">
    <source>
        <dbReference type="SAM" id="SignalP"/>
    </source>
</evidence>
<organism evidence="4 5">
    <name type="scientific">Aurantimicrobium minutum</name>
    <dbReference type="NCBI Taxonomy" id="708131"/>
    <lineage>
        <taxon>Bacteria</taxon>
        <taxon>Bacillati</taxon>
        <taxon>Actinomycetota</taxon>
        <taxon>Actinomycetes</taxon>
        <taxon>Micrococcales</taxon>
        <taxon>Microbacteriaceae</taxon>
        <taxon>Aurantimicrobium</taxon>
    </lineage>
</organism>
<keyword evidence="2" id="KW-0472">Membrane</keyword>
<dbReference type="Proteomes" id="UP000243847">
    <property type="component" value="Chromosome sequence1"/>
</dbReference>
<protein>
    <submittedName>
        <fullName evidence="4">UmuC protein</fullName>
    </submittedName>
</protein>
<name>A0A173LXV0_9MICO</name>
<gene>
    <name evidence="4" type="ORF">AUMI_111360</name>
</gene>
<feature type="compositionally biased region" description="Low complexity" evidence="1">
    <location>
        <begin position="361"/>
        <end position="370"/>
    </location>
</feature>
<dbReference type="KEGG" id="amin:AUMI_111360"/>
<evidence type="ECO:0000313" key="4">
    <source>
        <dbReference type="EMBL" id="BAU99678.1"/>
    </source>
</evidence>
<sequence length="411" mass="41136">MKLFALVVSAFTLAGFGVVGFAAPAAAVTCTTTYLGDGSQNNPWQIATNSQLECFAQGSSRVPAGGGDAYLVQTADFTRDSILQIDPGSGGARNFHYDGQGHSITIDGVTNFGGLFFNTNSDEIKNLTIHSNNSTLANGKGWFVWQDVNSTFTNLSSTGAISTNGGGIVGVANGSTINKSFSTGQIGFLGGGILGALSTTSTVTNSYSTGDILDSAGGIVGSNSFMAVVNSSYSLGSISSNAGGIIGRTAASVTVTNVYAAGIVSGTGAGIVAGDSLTGQVVNAYSVDGPIVGANSQPFTTTNTAVGNGYFSAVQARTVLAPLNAWGECAQVNPVGFYLTAITPVNPCTAPSPTPTPTPSPTSTTSPASLPATGTDIDAVGYLGLGAGVVLSFIAGLGLLIASRRKAADKQ</sequence>
<accession>A0A173LXV0</accession>
<keyword evidence="2" id="KW-1133">Transmembrane helix</keyword>
<dbReference type="AlphaFoldDB" id="A0A173LXV0"/>
<proteinExistence type="predicted"/>
<feature type="region of interest" description="Disordered" evidence="1">
    <location>
        <begin position="350"/>
        <end position="370"/>
    </location>
</feature>
<evidence type="ECO:0000256" key="1">
    <source>
        <dbReference type="SAM" id="MobiDB-lite"/>
    </source>
</evidence>
<feature type="compositionally biased region" description="Pro residues" evidence="1">
    <location>
        <begin position="350"/>
        <end position="360"/>
    </location>
</feature>
<dbReference type="EMBL" id="AP017457">
    <property type="protein sequence ID" value="BAU99678.1"/>
    <property type="molecule type" value="Genomic_DNA"/>
</dbReference>
<feature type="chain" id="PRO_5039705546" evidence="3">
    <location>
        <begin position="28"/>
        <end position="411"/>
    </location>
</feature>
<dbReference type="NCBIfam" id="TIGR01167">
    <property type="entry name" value="LPXTG_anchor"/>
    <property type="match status" value="1"/>
</dbReference>
<feature type="transmembrane region" description="Helical" evidence="2">
    <location>
        <begin position="379"/>
        <end position="402"/>
    </location>
</feature>
<feature type="signal peptide" evidence="3">
    <location>
        <begin position="1"/>
        <end position="27"/>
    </location>
</feature>
<reference evidence="4 5" key="1">
    <citation type="journal article" date="2016" name="Genome Announc.">
        <title>Complete Genome Sequence of Aurantimicrobium minutum Type Strain KNCT, a Planktonic Ultramicrobacterium Isolated from River Water.</title>
        <authorList>
            <person name="Nakai R."/>
            <person name="Fujisawa T."/>
            <person name="Nakamura Y."/>
            <person name="Nishide H."/>
            <person name="Uchiyama I."/>
            <person name="Baba T."/>
            <person name="Toyoda A."/>
            <person name="Fujiyama A."/>
            <person name="Naganuma T."/>
            <person name="Niki H."/>
        </authorList>
    </citation>
    <scope>NUCLEOTIDE SEQUENCE [LARGE SCALE GENOMIC DNA]</scope>
    <source>
        <strain evidence="4 5">KNC</strain>
    </source>
</reference>
<keyword evidence="3" id="KW-0732">Signal</keyword>
<keyword evidence="2" id="KW-0812">Transmembrane</keyword>
<evidence type="ECO:0000313" key="5">
    <source>
        <dbReference type="Proteomes" id="UP000243847"/>
    </source>
</evidence>
<evidence type="ECO:0000256" key="2">
    <source>
        <dbReference type="SAM" id="Phobius"/>
    </source>
</evidence>